<comment type="caution">
    <text evidence="2">The sequence shown here is derived from an EMBL/GenBank/DDBJ whole genome shotgun (WGS) entry which is preliminary data.</text>
</comment>
<keyword evidence="1" id="KW-0812">Transmembrane</keyword>
<gene>
    <name evidence="2" type="ORF">ACFFH7_40205</name>
</gene>
<feature type="transmembrane region" description="Helical" evidence="1">
    <location>
        <begin position="107"/>
        <end position="124"/>
    </location>
</feature>
<protein>
    <recommendedName>
        <fullName evidence="4">Integral membrane protein</fullName>
    </recommendedName>
</protein>
<feature type="transmembrane region" description="Helical" evidence="1">
    <location>
        <begin position="77"/>
        <end position="95"/>
    </location>
</feature>
<keyword evidence="3" id="KW-1185">Reference proteome</keyword>
<dbReference type="RefSeq" id="WP_273938360.1">
    <property type="nucleotide sequence ID" value="NZ_CP097263.1"/>
</dbReference>
<evidence type="ECO:0000313" key="3">
    <source>
        <dbReference type="Proteomes" id="UP001589810"/>
    </source>
</evidence>
<evidence type="ECO:0000313" key="2">
    <source>
        <dbReference type="EMBL" id="MFC0547788.1"/>
    </source>
</evidence>
<feature type="transmembrane region" description="Helical" evidence="1">
    <location>
        <begin position="12"/>
        <end position="29"/>
    </location>
</feature>
<proteinExistence type="predicted"/>
<name>A0ABV6N5C4_9PSEU</name>
<dbReference type="Proteomes" id="UP001589810">
    <property type="component" value="Unassembled WGS sequence"/>
</dbReference>
<keyword evidence="1" id="KW-0472">Membrane</keyword>
<dbReference type="EMBL" id="JBHLUD010000015">
    <property type="protein sequence ID" value="MFC0547788.1"/>
    <property type="molecule type" value="Genomic_DNA"/>
</dbReference>
<keyword evidence="1" id="KW-1133">Transmembrane helix</keyword>
<organism evidence="2 3">
    <name type="scientific">Kutzneria chonburiensis</name>
    <dbReference type="NCBI Taxonomy" id="1483604"/>
    <lineage>
        <taxon>Bacteria</taxon>
        <taxon>Bacillati</taxon>
        <taxon>Actinomycetota</taxon>
        <taxon>Actinomycetes</taxon>
        <taxon>Pseudonocardiales</taxon>
        <taxon>Pseudonocardiaceae</taxon>
        <taxon>Kutzneria</taxon>
    </lineage>
</organism>
<feature type="transmembrane region" description="Helical" evidence="1">
    <location>
        <begin position="35"/>
        <end position="56"/>
    </location>
</feature>
<accession>A0ABV6N5C4</accession>
<reference evidence="2 3" key="1">
    <citation type="submission" date="2024-09" db="EMBL/GenBank/DDBJ databases">
        <authorList>
            <person name="Sun Q."/>
            <person name="Mori K."/>
        </authorList>
    </citation>
    <scope>NUCLEOTIDE SEQUENCE [LARGE SCALE GENOMIC DNA]</scope>
    <source>
        <strain evidence="2 3">TBRC 1432</strain>
    </source>
</reference>
<evidence type="ECO:0000256" key="1">
    <source>
        <dbReference type="SAM" id="Phobius"/>
    </source>
</evidence>
<sequence>MAEKLAWRVVRQLSVAVAIAGMFLMVAGLPKPTPVLAWLGFAIPCVVLVLAVVEVFRVPSGLRFAVLTMPLRRPVIALAWVLLALANALVLLWAMLDRVNAGTMEPLIFALVCAVCAGAVSLVNEA</sequence>
<evidence type="ECO:0008006" key="4">
    <source>
        <dbReference type="Google" id="ProtNLM"/>
    </source>
</evidence>